<reference evidence="1" key="1">
    <citation type="submission" date="2014-11" db="EMBL/GenBank/DDBJ databases">
        <authorList>
            <person name="Amaro Gonzalez C."/>
        </authorList>
    </citation>
    <scope>NUCLEOTIDE SEQUENCE</scope>
</reference>
<dbReference type="EMBL" id="GBXM01061469">
    <property type="protein sequence ID" value="JAH47108.1"/>
    <property type="molecule type" value="Transcribed_RNA"/>
</dbReference>
<organism evidence="1">
    <name type="scientific">Anguilla anguilla</name>
    <name type="common">European freshwater eel</name>
    <name type="synonym">Muraena anguilla</name>
    <dbReference type="NCBI Taxonomy" id="7936"/>
    <lineage>
        <taxon>Eukaryota</taxon>
        <taxon>Metazoa</taxon>
        <taxon>Chordata</taxon>
        <taxon>Craniata</taxon>
        <taxon>Vertebrata</taxon>
        <taxon>Euteleostomi</taxon>
        <taxon>Actinopterygii</taxon>
        <taxon>Neopterygii</taxon>
        <taxon>Teleostei</taxon>
        <taxon>Anguilliformes</taxon>
        <taxon>Anguillidae</taxon>
        <taxon>Anguilla</taxon>
    </lineage>
</organism>
<proteinExistence type="predicted"/>
<name>A0A0E9T352_ANGAN</name>
<sequence>MEKFAAYTCYELCKGCLSACGSHLKEKLIPLINCELFLL</sequence>
<reference evidence="1" key="2">
    <citation type="journal article" date="2015" name="Fish Shellfish Immunol.">
        <title>Early steps in the European eel (Anguilla anguilla)-Vibrio vulnificus interaction in the gills: Role of the RtxA13 toxin.</title>
        <authorList>
            <person name="Callol A."/>
            <person name="Pajuelo D."/>
            <person name="Ebbesson L."/>
            <person name="Teles M."/>
            <person name="MacKenzie S."/>
            <person name="Amaro C."/>
        </authorList>
    </citation>
    <scope>NUCLEOTIDE SEQUENCE</scope>
</reference>
<accession>A0A0E9T352</accession>
<protein>
    <submittedName>
        <fullName evidence="1">Uncharacterized protein</fullName>
    </submittedName>
</protein>
<evidence type="ECO:0000313" key="1">
    <source>
        <dbReference type="EMBL" id="JAH47108.1"/>
    </source>
</evidence>
<dbReference type="AlphaFoldDB" id="A0A0E9T352"/>